<keyword evidence="12" id="KW-0175">Coiled coil</keyword>
<organism evidence="14 15">
    <name type="scientific">Ceratosolen solmsi marchali</name>
    <dbReference type="NCBI Taxonomy" id="326594"/>
    <lineage>
        <taxon>Eukaryota</taxon>
        <taxon>Metazoa</taxon>
        <taxon>Ecdysozoa</taxon>
        <taxon>Arthropoda</taxon>
        <taxon>Hexapoda</taxon>
        <taxon>Insecta</taxon>
        <taxon>Pterygota</taxon>
        <taxon>Neoptera</taxon>
        <taxon>Endopterygota</taxon>
        <taxon>Hymenoptera</taxon>
        <taxon>Apocrita</taxon>
        <taxon>Proctotrupomorpha</taxon>
        <taxon>Chalcidoidea</taxon>
        <taxon>Agaonidae</taxon>
        <taxon>Agaoninae</taxon>
        <taxon>Ceratosolen</taxon>
    </lineage>
</organism>
<comment type="subcellular location">
    <subcellularLocation>
        <location evidence="1">Cytoplasm</location>
        <location evidence="1">Cytosol</location>
    </subcellularLocation>
</comment>
<dbReference type="GO" id="GO:0032447">
    <property type="term" value="P:protein urmylation"/>
    <property type="evidence" value="ECO:0007669"/>
    <property type="project" value="TreeGrafter"/>
</dbReference>
<feature type="binding site" evidence="11">
    <location>
        <position position="121"/>
    </location>
    <ligand>
        <name>ATP</name>
        <dbReference type="ChEBI" id="CHEBI:30616"/>
    </ligand>
</feature>
<feature type="domain" description="Rhodanese" evidence="13">
    <location>
        <begin position="331"/>
        <end position="432"/>
    </location>
</feature>
<dbReference type="GO" id="GO:0002143">
    <property type="term" value="P:tRNA wobble position uridine thiolation"/>
    <property type="evidence" value="ECO:0007669"/>
    <property type="project" value="InterPro"/>
</dbReference>
<keyword evidence="7 11" id="KW-0862">Zinc</keyword>
<feature type="binding site" evidence="11">
    <location>
        <begin position="165"/>
        <end position="166"/>
    </location>
    <ligand>
        <name>ATP</name>
        <dbReference type="ChEBI" id="CHEBI:30616"/>
    </ligand>
</feature>
<evidence type="ECO:0000256" key="12">
    <source>
        <dbReference type="SAM" id="Coils"/>
    </source>
</evidence>
<dbReference type="CDD" id="cd00757">
    <property type="entry name" value="ThiF_MoeB_HesA_family"/>
    <property type="match status" value="1"/>
</dbReference>
<sequence length="434" mass="48270">MDEQYLLKEIASLKEKLREKEDNLAKLRFEKQILQGHGLNNGEIARYSRQILLPEIGVKGQLKLKNSSVLVVGVGGLGCPSALYLAGSGVGHIGIVDYDDIEITNLQRQLLFSSLDIGKSKVIAAKEILERLNDNIKITPYKLQIQSSNALEIIQHYDVILDATDNVATRYLLNDACVISGKPLISGSALQFEGQLTVYNYAGPCYRCIFPKPPPPEAVNNCSDSGVLGAVVGTIGVMQALQTIKVILKLPGILSGRLLIFDGMDMTFKNLKLRSKNQDCEVCGRNPTIQTLIDYEEFCGSKANDKHQNLKILTANERISVNEYNELSHTPLKPFILIDIRSNQEYEMCHLKNSINIPFSTLSSKGCLDALKKEINKNETDISNVYVLCRRGNDSQKAVRALKNYFTNSDIQVKDIIGGLHAWSHDIDPEFPIY</sequence>
<feature type="binding site" evidence="11">
    <location>
        <position position="97"/>
    </location>
    <ligand>
        <name>ATP</name>
        <dbReference type="ChEBI" id="CHEBI:30616"/>
    </ligand>
</feature>
<feature type="binding site" evidence="11">
    <location>
        <begin position="104"/>
        <end position="108"/>
    </location>
    <ligand>
        <name>ATP</name>
        <dbReference type="ChEBI" id="CHEBI:30616"/>
    </ligand>
</feature>
<dbReference type="GO" id="GO:0042292">
    <property type="term" value="F:URM1 activating enzyme activity"/>
    <property type="evidence" value="ECO:0007669"/>
    <property type="project" value="TreeGrafter"/>
</dbReference>
<keyword evidence="15" id="KW-0548">Nucleotidyltransferase</keyword>
<evidence type="ECO:0000256" key="3">
    <source>
        <dbReference type="ARBA" id="ARBA00022679"/>
    </source>
</evidence>
<dbReference type="GeneID" id="105359228"/>
<dbReference type="NCBIfam" id="NF004281">
    <property type="entry name" value="PRK05690.1"/>
    <property type="match status" value="1"/>
</dbReference>
<dbReference type="Proteomes" id="UP000695007">
    <property type="component" value="Unplaced"/>
</dbReference>
<accession>A0AAJ6VKC6</accession>
<evidence type="ECO:0000256" key="5">
    <source>
        <dbReference type="ARBA" id="ARBA00022723"/>
    </source>
</evidence>
<dbReference type="FunFam" id="3.40.250.10:FF:000014">
    <property type="entry name" value="Adenylyltransferase and sulfurtransferase MOCS3"/>
    <property type="match status" value="1"/>
</dbReference>
<dbReference type="CTD" id="34187"/>
<dbReference type="PANTHER" id="PTHR10953">
    <property type="entry name" value="UBIQUITIN-ACTIVATING ENZYME E1"/>
    <property type="match status" value="1"/>
</dbReference>
<name>A0AAJ6VKC6_9HYME</name>
<evidence type="ECO:0000256" key="2">
    <source>
        <dbReference type="ARBA" id="ARBA00022490"/>
    </source>
</evidence>
<evidence type="ECO:0000313" key="14">
    <source>
        <dbReference type="Proteomes" id="UP000695007"/>
    </source>
</evidence>
<keyword evidence="4 11" id="KW-0819">tRNA processing</keyword>
<dbReference type="SUPFAM" id="SSF69572">
    <property type="entry name" value="Activating enzymes of the ubiquitin-like proteins"/>
    <property type="match status" value="1"/>
</dbReference>
<evidence type="ECO:0000256" key="11">
    <source>
        <dbReference type="HAMAP-Rule" id="MF_03049"/>
    </source>
</evidence>
<comment type="pathway">
    <text evidence="11">tRNA modification; 5-methoxycarbonylmethyl-2-thiouridine-tRNA biosynthesis.</text>
</comment>
<keyword evidence="14" id="KW-1185">Reference proteome</keyword>
<feature type="binding site" evidence="11">
    <location>
        <position position="76"/>
    </location>
    <ligand>
        <name>ATP</name>
        <dbReference type="ChEBI" id="CHEBI:30616"/>
    </ligand>
</feature>
<dbReference type="InterPro" id="IPR001763">
    <property type="entry name" value="Rhodanese-like_dom"/>
</dbReference>
<dbReference type="InterPro" id="IPR035985">
    <property type="entry name" value="Ubiquitin-activating_enz"/>
</dbReference>
<dbReference type="Pfam" id="PF00899">
    <property type="entry name" value="ThiF"/>
    <property type="match status" value="1"/>
</dbReference>
<dbReference type="GO" id="GO:0004792">
    <property type="term" value="F:thiosulfate-cyanide sulfurtransferase activity"/>
    <property type="evidence" value="ECO:0007669"/>
    <property type="project" value="TreeGrafter"/>
</dbReference>
<dbReference type="RefSeq" id="XP_011494061.1">
    <property type="nucleotide sequence ID" value="XM_011495759.1"/>
</dbReference>
<evidence type="ECO:0000313" key="15">
    <source>
        <dbReference type="RefSeq" id="XP_011494061.1"/>
    </source>
</evidence>
<feature type="active site" description="Cysteine persulfide intermediate; for sulfurtransferase activity" evidence="11">
    <location>
        <position position="389"/>
    </location>
</feature>
<evidence type="ECO:0000256" key="6">
    <source>
        <dbReference type="ARBA" id="ARBA00022741"/>
    </source>
</evidence>
<dbReference type="PANTHER" id="PTHR10953:SF102">
    <property type="entry name" value="ADENYLYLTRANSFERASE AND SULFURTRANSFERASE MOCS3"/>
    <property type="match status" value="1"/>
</dbReference>
<keyword evidence="6 11" id="KW-0547">Nucleotide-binding</keyword>
<reference evidence="15" key="1">
    <citation type="submission" date="2025-08" db="UniProtKB">
        <authorList>
            <consortium name="RefSeq"/>
        </authorList>
    </citation>
    <scope>IDENTIFICATION</scope>
</reference>
<feature type="binding site" evidence="11">
    <location>
        <position position="280"/>
    </location>
    <ligand>
        <name>Zn(2+)</name>
        <dbReference type="ChEBI" id="CHEBI:29105"/>
    </ligand>
</feature>
<dbReference type="GO" id="GO:0005829">
    <property type="term" value="C:cytosol"/>
    <property type="evidence" value="ECO:0007669"/>
    <property type="project" value="UniProtKB-SubCell"/>
</dbReference>
<dbReference type="InterPro" id="IPR045886">
    <property type="entry name" value="ThiF/MoeB/HesA"/>
</dbReference>
<evidence type="ECO:0000256" key="8">
    <source>
        <dbReference type="ARBA" id="ARBA00022840"/>
    </source>
</evidence>
<keyword evidence="3 11" id="KW-0808">Transferase</keyword>
<keyword evidence="9 11" id="KW-0501">Molybdenum cofactor biosynthesis</keyword>
<evidence type="ECO:0000256" key="9">
    <source>
        <dbReference type="ARBA" id="ARBA00023150"/>
    </source>
</evidence>
<feature type="active site" description="Glycyl thioester intermediate; for adenylyltransferase activity" evidence="11">
    <location>
        <position position="222"/>
    </location>
</feature>
<comment type="cofactor">
    <cofactor evidence="11">
        <name>Zn(2+)</name>
        <dbReference type="ChEBI" id="CHEBI:29105"/>
    </cofactor>
    <text evidence="11">Binds 1 zinc ion per subunit.</text>
</comment>
<dbReference type="SMART" id="SM00450">
    <property type="entry name" value="RHOD"/>
    <property type="match status" value="1"/>
</dbReference>
<dbReference type="GO" id="GO:0005524">
    <property type="term" value="F:ATP binding"/>
    <property type="evidence" value="ECO:0007669"/>
    <property type="project" value="UniProtKB-KW"/>
</dbReference>
<dbReference type="InterPro" id="IPR000594">
    <property type="entry name" value="ThiF_NAD_FAD-bd"/>
</dbReference>
<dbReference type="Gene3D" id="3.40.250.10">
    <property type="entry name" value="Rhodanese-like domain"/>
    <property type="match status" value="1"/>
</dbReference>
<evidence type="ECO:0000256" key="4">
    <source>
        <dbReference type="ARBA" id="ARBA00022694"/>
    </source>
</evidence>
<dbReference type="Gene3D" id="3.40.50.720">
    <property type="entry name" value="NAD(P)-binding Rossmann-like Domain"/>
    <property type="match status" value="1"/>
</dbReference>
<feature type="coiled-coil region" evidence="12">
    <location>
        <begin position="3"/>
        <end position="30"/>
    </location>
</feature>
<evidence type="ECO:0000256" key="7">
    <source>
        <dbReference type="ARBA" id="ARBA00022833"/>
    </source>
</evidence>
<dbReference type="EC" id="2.8.1.-" evidence="11"/>
<evidence type="ECO:0000259" key="13">
    <source>
        <dbReference type="PROSITE" id="PS50206"/>
    </source>
</evidence>
<comment type="function">
    <text evidence="11">Plays a central role in 2-thiolation of mcm(5)S(2)U at tRNA wobble positions of cytosolic tRNA(Lys), tRNA(Glu) and tRNA(Gln). Acts by mediating the C-terminal thiocarboxylation of the sulfur carrier URM1. Its N-terminus first activates URM1 as acyl-adenylate (-COAMP), then the persulfide sulfur on the catalytic cysteine is transferred to URM1 to form thiocarboxylation (-COSH) of its C-terminus. The reaction probably involves hydrogen sulfide that is generated from the persulfide intermediate and that acts as nucleophile towards URM1. Subsequently, a transient disulfide bond is formed. Does not use thiosulfate as sulfur donor; NFS1 probably acting as a sulfur donor for thiocarboxylation reactions.</text>
</comment>
<keyword evidence="2 11" id="KW-0963">Cytoplasm</keyword>
<feature type="binding site" evidence="11">
    <location>
        <position position="208"/>
    </location>
    <ligand>
        <name>Zn(2+)</name>
        <dbReference type="ChEBI" id="CHEBI:29105"/>
    </ligand>
</feature>
<dbReference type="GO" id="GO:0070566">
    <property type="term" value="F:adenylyltransferase activity"/>
    <property type="evidence" value="ECO:0007669"/>
    <property type="project" value="InterPro"/>
</dbReference>
<protein>
    <recommendedName>
        <fullName evidence="11">Adenylyltransferase and sulfurtransferase MOCS3 homolog</fullName>
    </recommendedName>
    <alternativeName>
        <fullName evidence="11">UBA4 homolog</fullName>
    </alternativeName>
    <alternativeName>
        <fullName evidence="11">Ubiquitin-like protein activator 4 homolog</fullName>
    </alternativeName>
    <domain>
        <recommendedName>
            <fullName evidence="11">Adenylyltransferase</fullName>
            <ecNumber evidence="11">2.7.7.-</ecNumber>
        </recommendedName>
    </domain>
    <domain>
        <recommendedName>
            <fullName evidence="11">Sulfurtransferase</fullName>
            <ecNumber evidence="11">2.8.1.-</ecNumber>
        </recommendedName>
    </domain>
</protein>
<gene>
    <name evidence="15" type="primary">LOC105359228</name>
</gene>
<dbReference type="GO" id="GO:0046872">
    <property type="term" value="F:metal ion binding"/>
    <property type="evidence" value="ECO:0007669"/>
    <property type="project" value="UniProtKB-KW"/>
</dbReference>
<dbReference type="InterPro" id="IPR036873">
    <property type="entry name" value="Rhodanese-like_dom_sf"/>
</dbReference>
<keyword evidence="5 11" id="KW-0479">Metal-binding</keyword>
<dbReference type="Pfam" id="PF00581">
    <property type="entry name" value="Rhodanese"/>
    <property type="match status" value="1"/>
</dbReference>
<keyword evidence="8 11" id="KW-0067">ATP-binding</keyword>
<feature type="binding site" evidence="11">
    <location>
        <position position="205"/>
    </location>
    <ligand>
        <name>Zn(2+)</name>
        <dbReference type="ChEBI" id="CHEBI:29105"/>
    </ligand>
</feature>
<evidence type="ECO:0000256" key="10">
    <source>
        <dbReference type="ARBA" id="ARBA00023268"/>
    </source>
</evidence>
<dbReference type="FunFam" id="3.40.50.720:FF:000033">
    <property type="entry name" value="Adenylyltransferase and sulfurtransferase MOCS3"/>
    <property type="match status" value="1"/>
</dbReference>
<feature type="binding site" evidence="11">
    <location>
        <position position="283"/>
    </location>
    <ligand>
        <name>Zn(2+)</name>
        <dbReference type="ChEBI" id="CHEBI:29105"/>
    </ligand>
</feature>
<proteinExistence type="inferred from homology"/>
<evidence type="ECO:0000256" key="1">
    <source>
        <dbReference type="ARBA" id="ARBA00004514"/>
    </source>
</evidence>
<dbReference type="EC" id="2.7.7.-" evidence="11"/>
<dbReference type="AlphaFoldDB" id="A0AAJ6VKC6"/>
<comment type="similarity">
    <text evidence="11">In the N-terminal section; belongs to the HesA/MoeB/ThiF family. UBA4 subfamily.</text>
</comment>
<dbReference type="GO" id="GO:0006777">
    <property type="term" value="P:Mo-molybdopterin cofactor biosynthetic process"/>
    <property type="evidence" value="ECO:0007669"/>
    <property type="project" value="UniProtKB-UniRule"/>
</dbReference>
<keyword evidence="10 11" id="KW-0511">Multifunctional enzyme</keyword>
<dbReference type="HAMAP" id="MF_03049">
    <property type="entry name" value="MOCS3_Uba4"/>
    <property type="match status" value="1"/>
</dbReference>
<dbReference type="PROSITE" id="PS50206">
    <property type="entry name" value="RHODANESE_3"/>
    <property type="match status" value="1"/>
</dbReference>
<dbReference type="InterPro" id="IPR028885">
    <property type="entry name" value="MOCS3/Uba4"/>
</dbReference>